<evidence type="ECO:0000259" key="1">
    <source>
        <dbReference type="Pfam" id="PF01909"/>
    </source>
</evidence>
<dbReference type="InterPro" id="IPR043519">
    <property type="entry name" value="NT_sf"/>
</dbReference>
<dbReference type="SUPFAM" id="SSF81301">
    <property type="entry name" value="Nucleotidyltransferase"/>
    <property type="match status" value="1"/>
</dbReference>
<evidence type="ECO:0000313" key="2">
    <source>
        <dbReference type="EMBL" id="SPD74994.1"/>
    </source>
</evidence>
<dbReference type="AlphaFoldDB" id="A0A445MZS7"/>
<dbReference type="PANTHER" id="PTHR43449">
    <property type="entry name" value="NUCLEOTIDYLTRANSFERASE"/>
    <property type="match status" value="1"/>
</dbReference>
<proteinExistence type="predicted"/>
<dbReference type="Gene3D" id="3.30.460.10">
    <property type="entry name" value="Beta Polymerase, domain 2"/>
    <property type="match status" value="1"/>
</dbReference>
<dbReference type="PANTHER" id="PTHR43449:SF3">
    <property type="entry name" value="POLYMERASE NUCLEOTIDYL TRANSFERASE DOMAIN-CONTAINING PROTEIN"/>
    <property type="match status" value="1"/>
</dbReference>
<sequence>MKQDQLEEIKKILHPFFRHLGVNKVVLFGSYSRGSETRKSDLDLLIVTNTDKRFFDRYGSFEKIYELIKDRNIDLLIYTPEELDRIAHRSFIKKILTEGKTIYEH</sequence>
<reference evidence="2" key="1">
    <citation type="submission" date="2018-01" db="EMBL/GenBank/DDBJ databases">
        <authorList>
            <person name="Regsiter A."/>
            <person name="William W."/>
        </authorList>
    </citation>
    <scope>NUCLEOTIDE SEQUENCE</scope>
    <source>
        <strain evidence="2">TRIP AH-1</strain>
    </source>
</reference>
<feature type="domain" description="Polymerase nucleotidyl transferase" evidence="1">
    <location>
        <begin position="9"/>
        <end position="94"/>
    </location>
</feature>
<dbReference type="InterPro" id="IPR002934">
    <property type="entry name" value="Polymerase_NTP_transf_dom"/>
</dbReference>
<gene>
    <name evidence="2" type="ORF">PITCH_A400029</name>
</gene>
<dbReference type="CDD" id="cd05403">
    <property type="entry name" value="NT_KNTase_like"/>
    <property type="match status" value="1"/>
</dbReference>
<organism evidence="2">
    <name type="scientific">uncultured Desulfobacterium sp</name>
    <dbReference type="NCBI Taxonomy" id="201089"/>
    <lineage>
        <taxon>Bacteria</taxon>
        <taxon>Pseudomonadati</taxon>
        <taxon>Thermodesulfobacteriota</taxon>
        <taxon>Desulfobacteria</taxon>
        <taxon>Desulfobacterales</taxon>
        <taxon>Desulfobacteriaceae</taxon>
        <taxon>Desulfobacterium</taxon>
        <taxon>environmental samples</taxon>
    </lineage>
</organism>
<dbReference type="EMBL" id="OJIN01000182">
    <property type="protein sequence ID" value="SPD74994.1"/>
    <property type="molecule type" value="Genomic_DNA"/>
</dbReference>
<protein>
    <recommendedName>
        <fullName evidence="1">Polymerase nucleotidyl transferase domain-containing protein</fullName>
    </recommendedName>
</protein>
<dbReference type="Pfam" id="PF01909">
    <property type="entry name" value="NTP_transf_2"/>
    <property type="match status" value="1"/>
</dbReference>
<dbReference type="PROSITE" id="PS50152">
    <property type="entry name" value="25A_SYNTH_3"/>
    <property type="match status" value="1"/>
</dbReference>
<name>A0A445MZS7_9BACT</name>
<dbReference type="GO" id="GO:0016779">
    <property type="term" value="F:nucleotidyltransferase activity"/>
    <property type="evidence" value="ECO:0007669"/>
    <property type="project" value="InterPro"/>
</dbReference>
<accession>A0A445MZS7</accession>